<keyword evidence="7" id="KW-0573">Peptidoglycan synthesis</keyword>
<evidence type="ECO:0000256" key="10">
    <source>
        <dbReference type="ARBA" id="ARBA00038367"/>
    </source>
</evidence>
<dbReference type="Proteomes" id="UP000617628">
    <property type="component" value="Unassembled WGS sequence"/>
</dbReference>
<dbReference type="NCBIfam" id="NF006873">
    <property type="entry name" value="PRK09369.1"/>
    <property type="match status" value="1"/>
</dbReference>
<dbReference type="GO" id="GO:0008360">
    <property type="term" value="P:regulation of cell shape"/>
    <property type="evidence" value="ECO:0007669"/>
    <property type="project" value="UniProtKB-KW"/>
</dbReference>
<evidence type="ECO:0000256" key="7">
    <source>
        <dbReference type="ARBA" id="ARBA00022984"/>
    </source>
</evidence>
<dbReference type="AlphaFoldDB" id="A0A934S0M6"/>
<evidence type="ECO:0000256" key="2">
    <source>
        <dbReference type="ARBA" id="ARBA00004752"/>
    </source>
</evidence>
<evidence type="ECO:0000313" key="17">
    <source>
        <dbReference type="EMBL" id="MBK1877284.1"/>
    </source>
</evidence>
<dbReference type="InterPro" id="IPR013792">
    <property type="entry name" value="RNA3'P_cycl/enolpyr_Trfase_a/b"/>
</dbReference>
<dbReference type="GO" id="GO:0009252">
    <property type="term" value="P:peptidoglycan biosynthetic process"/>
    <property type="evidence" value="ECO:0007669"/>
    <property type="project" value="UniProtKB-KW"/>
</dbReference>
<gene>
    <name evidence="17" type="ORF">JIN87_10415</name>
</gene>
<dbReference type="InterPro" id="IPR036968">
    <property type="entry name" value="Enolpyruvate_Tfrase_sf"/>
</dbReference>
<evidence type="ECO:0000256" key="9">
    <source>
        <dbReference type="ARBA" id="ARBA00023316"/>
    </source>
</evidence>
<evidence type="ECO:0000256" key="12">
    <source>
        <dbReference type="ARBA" id="ARBA00039754"/>
    </source>
</evidence>
<evidence type="ECO:0000256" key="5">
    <source>
        <dbReference type="ARBA" id="ARBA00022679"/>
    </source>
</evidence>
<accession>A0A934S0M6</accession>
<evidence type="ECO:0000256" key="1">
    <source>
        <dbReference type="ARBA" id="ARBA00004496"/>
    </source>
</evidence>
<comment type="subcellular location">
    <subcellularLocation>
        <location evidence="1">Cytoplasm</location>
    </subcellularLocation>
</comment>
<evidence type="ECO:0000256" key="14">
    <source>
        <dbReference type="ARBA" id="ARBA00042842"/>
    </source>
</evidence>
<evidence type="ECO:0000256" key="8">
    <source>
        <dbReference type="ARBA" id="ARBA00023306"/>
    </source>
</evidence>
<keyword evidence="5 17" id="KW-0808">Transferase</keyword>
<keyword evidence="6" id="KW-0133">Cell shape</keyword>
<dbReference type="EC" id="2.5.1.7" evidence="11"/>
<dbReference type="GO" id="GO:0008760">
    <property type="term" value="F:UDP-N-acetylglucosamine 1-carboxyvinyltransferase activity"/>
    <property type="evidence" value="ECO:0007669"/>
    <property type="project" value="UniProtKB-EC"/>
</dbReference>
<dbReference type="Pfam" id="PF00275">
    <property type="entry name" value="EPSP_synthase"/>
    <property type="match status" value="1"/>
</dbReference>
<organism evidence="17 18">
    <name type="scientific">Pelagicoccus mobilis</name>
    <dbReference type="NCBI Taxonomy" id="415221"/>
    <lineage>
        <taxon>Bacteria</taxon>
        <taxon>Pseudomonadati</taxon>
        <taxon>Verrucomicrobiota</taxon>
        <taxon>Opitutia</taxon>
        <taxon>Puniceicoccales</taxon>
        <taxon>Pelagicoccaceae</taxon>
        <taxon>Pelagicoccus</taxon>
    </lineage>
</organism>
<dbReference type="GO" id="GO:0051301">
    <property type="term" value="P:cell division"/>
    <property type="evidence" value="ECO:0007669"/>
    <property type="project" value="UniProtKB-KW"/>
</dbReference>
<sequence length="430" mass="46677">MANLIVHGGKPLSGTITPSGNKNAVLPILCATLLTDEPVSLSNVPAITDIEKLVTFFRELGSRIDWDREAKTMRLDHSDLGSDFDPQTLPQGMRSAVLLFAPLLQRFKEVHLDSNPKGCALGIRELDPHLEILSHLGTKVAHNGELKLKIEEKFQGASHWADYMSVTTTETFLMAAATADGVSTLTNAASEPHVQDLCRFLQSMGAKIEGVGTSVLTVTGVDSLAGAEATISSDHHEVATFLALGAITGGDVWITDSGPEHFALINRSFAKLGVEISYDGETAICGPKQSLKIQQPFTSNLLPKIEAAPWPYFPVDLLPPMVALATQAEGVMHFWNKVYEGGFAWLPELVKFGAHAVVSDPHRIVVFGQRPMRPAVVEAPYIIRAAVALYMTAASIEGRSIVKNADPIRRAHPHFAENLRKLGAEIEWDE</sequence>
<dbReference type="Gene3D" id="3.65.10.10">
    <property type="entry name" value="Enolpyruvate transferase domain"/>
    <property type="match status" value="2"/>
</dbReference>
<dbReference type="SUPFAM" id="SSF55205">
    <property type="entry name" value="EPT/RTPC-like"/>
    <property type="match status" value="1"/>
</dbReference>
<keyword evidence="18" id="KW-1185">Reference proteome</keyword>
<dbReference type="GO" id="GO:0005737">
    <property type="term" value="C:cytoplasm"/>
    <property type="evidence" value="ECO:0007669"/>
    <property type="project" value="UniProtKB-SubCell"/>
</dbReference>
<dbReference type="PANTHER" id="PTHR43783">
    <property type="entry name" value="UDP-N-ACETYLGLUCOSAMINE 1-CARBOXYVINYLTRANSFERASE"/>
    <property type="match status" value="1"/>
</dbReference>
<comment type="pathway">
    <text evidence="2">Cell wall biogenesis; peptidoglycan biosynthesis.</text>
</comment>
<evidence type="ECO:0000256" key="6">
    <source>
        <dbReference type="ARBA" id="ARBA00022960"/>
    </source>
</evidence>
<protein>
    <recommendedName>
        <fullName evidence="12">UDP-N-acetylglucosamine 1-carboxyvinyltransferase</fullName>
        <ecNumber evidence="11">2.5.1.7</ecNumber>
    </recommendedName>
    <alternativeName>
        <fullName evidence="13">Enoylpyruvate transferase</fullName>
    </alternativeName>
    <alternativeName>
        <fullName evidence="14">UDP-N-acetylglucosamine enolpyruvyl transferase</fullName>
    </alternativeName>
</protein>
<dbReference type="InterPro" id="IPR050068">
    <property type="entry name" value="MurA_subfamily"/>
</dbReference>
<evidence type="ECO:0000256" key="15">
    <source>
        <dbReference type="ARBA" id="ARBA00047527"/>
    </source>
</evidence>
<evidence type="ECO:0000256" key="3">
    <source>
        <dbReference type="ARBA" id="ARBA00022490"/>
    </source>
</evidence>
<keyword evidence="9" id="KW-0961">Cell wall biogenesis/degradation</keyword>
<evidence type="ECO:0000313" key="18">
    <source>
        <dbReference type="Proteomes" id="UP000617628"/>
    </source>
</evidence>
<evidence type="ECO:0000256" key="4">
    <source>
        <dbReference type="ARBA" id="ARBA00022618"/>
    </source>
</evidence>
<feature type="domain" description="Enolpyruvate transferase" evidence="16">
    <location>
        <begin position="7"/>
        <end position="419"/>
    </location>
</feature>
<dbReference type="RefSeq" id="WP_200355499.1">
    <property type="nucleotide sequence ID" value="NZ_JAENIL010000016.1"/>
</dbReference>
<comment type="catalytic activity">
    <reaction evidence="15">
        <text>phosphoenolpyruvate + UDP-N-acetyl-alpha-D-glucosamine = UDP-N-acetyl-3-O-(1-carboxyvinyl)-alpha-D-glucosamine + phosphate</text>
        <dbReference type="Rhea" id="RHEA:18681"/>
        <dbReference type="ChEBI" id="CHEBI:43474"/>
        <dbReference type="ChEBI" id="CHEBI:57705"/>
        <dbReference type="ChEBI" id="CHEBI:58702"/>
        <dbReference type="ChEBI" id="CHEBI:68483"/>
        <dbReference type="EC" id="2.5.1.7"/>
    </reaction>
</comment>
<name>A0A934S0M6_9BACT</name>
<evidence type="ECO:0000256" key="13">
    <source>
        <dbReference type="ARBA" id="ARBA00042443"/>
    </source>
</evidence>
<keyword evidence="3" id="KW-0963">Cytoplasm</keyword>
<reference evidence="17" key="1">
    <citation type="submission" date="2021-01" db="EMBL/GenBank/DDBJ databases">
        <title>Modified the classification status of verrucomicrobia.</title>
        <authorList>
            <person name="Feng X."/>
        </authorList>
    </citation>
    <scope>NUCLEOTIDE SEQUENCE</scope>
    <source>
        <strain evidence="17">KCTC 13126</strain>
    </source>
</reference>
<comment type="caution">
    <text evidence="17">The sequence shown here is derived from an EMBL/GenBank/DDBJ whole genome shotgun (WGS) entry which is preliminary data.</text>
</comment>
<evidence type="ECO:0000259" key="16">
    <source>
        <dbReference type="Pfam" id="PF00275"/>
    </source>
</evidence>
<dbReference type="PANTHER" id="PTHR43783:SF1">
    <property type="entry name" value="UDP-N-ACETYLGLUCOSAMINE 1-CARBOXYVINYLTRANSFERASE"/>
    <property type="match status" value="1"/>
</dbReference>
<proteinExistence type="inferred from homology"/>
<keyword evidence="4" id="KW-0132">Cell division</keyword>
<dbReference type="EMBL" id="JAENIL010000016">
    <property type="protein sequence ID" value="MBK1877284.1"/>
    <property type="molecule type" value="Genomic_DNA"/>
</dbReference>
<dbReference type="GO" id="GO:0071555">
    <property type="term" value="P:cell wall organization"/>
    <property type="evidence" value="ECO:0007669"/>
    <property type="project" value="UniProtKB-KW"/>
</dbReference>
<evidence type="ECO:0000256" key="11">
    <source>
        <dbReference type="ARBA" id="ARBA00039108"/>
    </source>
</evidence>
<keyword evidence="8" id="KW-0131">Cell cycle</keyword>
<comment type="similarity">
    <text evidence="10">Belongs to the EPSP synthase family. MurA subfamily.</text>
</comment>
<dbReference type="InterPro" id="IPR001986">
    <property type="entry name" value="Enolpyruvate_Tfrase_dom"/>
</dbReference>